<dbReference type="Proteomes" id="UP000699462">
    <property type="component" value="Unassembled WGS sequence"/>
</dbReference>
<dbReference type="PANTHER" id="PTHR31781:SF1">
    <property type="entry name" value="PROTEIN UNC-80 HOMOLOG"/>
    <property type="match status" value="1"/>
</dbReference>
<dbReference type="Pfam" id="PF19424">
    <property type="entry name" value="UNC80"/>
    <property type="match status" value="1"/>
</dbReference>
<feature type="compositionally biased region" description="Basic and acidic residues" evidence="1">
    <location>
        <begin position="94"/>
        <end position="105"/>
    </location>
</feature>
<dbReference type="GO" id="GO:0005261">
    <property type="term" value="F:monoatomic cation channel activity"/>
    <property type="evidence" value="ECO:0007669"/>
    <property type="project" value="TreeGrafter"/>
</dbReference>
<feature type="compositionally biased region" description="Basic and acidic residues" evidence="1">
    <location>
        <begin position="544"/>
        <end position="555"/>
    </location>
</feature>
<dbReference type="AlphaFoldDB" id="A0A8T0DIB9"/>
<feature type="compositionally biased region" description="Polar residues" evidence="1">
    <location>
        <begin position="533"/>
        <end position="543"/>
    </location>
</feature>
<dbReference type="GO" id="GO:0030424">
    <property type="term" value="C:axon"/>
    <property type="evidence" value="ECO:0007669"/>
    <property type="project" value="TreeGrafter"/>
</dbReference>
<comment type="caution">
    <text evidence="3">The sequence shown here is derived from an EMBL/GenBank/DDBJ whole genome shotgun (WGS) entry which is preliminary data.</text>
</comment>
<evidence type="ECO:0000313" key="4">
    <source>
        <dbReference type="Proteomes" id="UP000699462"/>
    </source>
</evidence>
<protein>
    <recommendedName>
        <fullName evidence="2">Protein UNC80 central region domain-containing protein</fullName>
    </recommendedName>
</protein>
<name>A0A8T0DIB9_9TREM</name>
<evidence type="ECO:0000256" key="1">
    <source>
        <dbReference type="SAM" id="MobiDB-lite"/>
    </source>
</evidence>
<feature type="region of interest" description="Disordered" evidence="1">
    <location>
        <begin position="110"/>
        <end position="129"/>
    </location>
</feature>
<gene>
    <name evidence="3" type="ORF">P879_03696</name>
</gene>
<accession>A0A8T0DIB9</accession>
<dbReference type="OrthoDB" id="6258360at2759"/>
<organism evidence="3 4">
    <name type="scientific">Paragonimus westermani</name>
    <dbReference type="NCBI Taxonomy" id="34504"/>
    <lineage>
        <taxon>Eukaryota</taxon>
        <taxon>Metazoa</taxon>
        <taxon>Spiralia</taxon>
        <taxon>Lophotrochozoa</taxon>
        <taxon>Platyhelminthes</taxon>
        <taxon>Trematoda</taxon>
        <taxon>Digenea</taxon>
        <taxon>Plagiorchiida</taxon>
        <taxon>Troglotremata</taxon>
        <taxon>Troglotrematidae</taxon>
        <taxon>Paragonimus</taxon>
    </lineage>
</organism>
<feature type="region of interest" description="Disordered" evidence="1">
    <location>
        <begin position="530"/>
        <end position="563"/>
    </location>
</feature>
<feature type="domain" description="Protein UNC80 central region" evidence="2">
    <location>
        <begin position="573"/>
        <end position="704"/>
    </location>
</feature>
<sequence length="707" mass="78390">MHYISANGQIDYSVLLRSLYWCSTVHLSARVCSQLLHCVSALFDFGILDNGIKAQRTPHFMPRRPFSVHKMYRKLRGFTKSATKYKRSSPVNAPKKESISFLGQDDRSATETYRLSSRQPERRSGRRASALIYLESEDSDDEDYRKLSGTTRCTRNAVNKQQQSDLKSKSATSPELDSKATRNVSSMPSTLLTPRSPTETKLKRLSAQPDGTSQILPNSLRNRRHGLKTNGRHFVPHHRSCAIQTPQHLQQTILNEQTMKTNYALVMKIVIRVIRALGCRYGHHGSPTFGARELVATDAAKVRSDKDSTEARQLAQDCLYHLYESDCGLFARILSRLIATMCVADLMEMFHSLTGFCLDPAAHNTNQTGRPTSQSNYSNSFGQPTSGYGIRGAEGIVVACALGPFIRRLVRCRAELISQENLSLFGDVRQLFTYFREVHGSTFRRNMLVAMMCPIHRALERPRPKTQMNWSRMSTRNSMWLLPRQDKRRSSSIFFDGLVDMDQGTGSLKGQRFTSWHALLPRASVAGRGVRINSGTGNSITGDKSTDASHSRGDGDASSSGGGGCGGLQTVIEHRWVNAPALKEGLLDFAFLMEICEPGTIPEPQLIAALLDLNAPVIARACLLLECALLVHRCNRGEWASWMKFNLPSSFQLNPSYTTLTTTRTSPGTGGSSGCGGNAGRDNVVLDTMVSKQNAGRLFHAWGEVSL</sequence>
<dbReference type="PANTHER" id="PTHR31781">
    <property type="entry name" value="UNC80"/>
    <property type="match status" value="1"/>
</dbReference>
<dbReference type="GO" id="GO:0055080">
    <property type="term" value="P:monoatomic cation homeostasis"/>
    <property type="evidence" value="ECO:0007669"/>
    <property type="project" value="TreeGrafter"/>
</dbReference>
<feature type="region of interest" description="Disordered" evidence="1">
    <location>
        <begin position="83"/>
        <end position="105"/>
    </location>
</feature>
<feature type="region of interest" description="Disordered" evidence="1">
    <location>
        <begin position="142"/>
        <end position="199"/>
    </location>
</feature>
<keyword evidence="4" id="KW-1185">Reference proteome</keyword>
<proteinExistence type="predicted"/>
<evidence type="ECO:0000313" key="3">
    <source>
        <dbReference type="EMBL" id="KAF8566487.1"/>
    </source>
</evidence>
<reference evidence="3 4" key="1">
    <citation type="submission" date="2019-07" db="EMBL/GenBank/DDBJ databases">
        <title>Annotation for the trematode Paragonimus westermani.</title>
        <authorList>
            <person name="Choi Y.-J."/>
        </authorList>
    </citation>
    <scope>NUCLEOTIDE SEQUENCE [LARGE SCALE GENOMIC DNA]</scope>
    <source>
        <strain evidence="3">180907_Pwestermani</strain>
    </source>
</reference>
<dbReference type="InterPro" id="IPR045852">
    <property type="entry name" value="UNC80_central"/>
</dbReference>
<evidence type="ECO:0000259" key="2">
    <source>
        <dbReference type="Pfam" id="PF19424"/>
    </source>
</evidence>
<dbReference type="EMBL" id="JTDF01005047">
    <property type="protein sequence ID" value="KAF8566487.1"/>
    <property type="molecule type" value="Genomic_DNA"/>
</dbReference>
<dbReference type="GO" id="GO:0034703">
    <property type="term" value="C:cation channel complex"/>
    <property type="evidence" value="ECO:0007669"/>
    <property type="project" value="TreeGrafter"/>
</dbReference>
<feature type="compositionally biased region" description="Polar residues" evidence="1">
    <location>
        <begin position="148"/>
        <end position="199"/>
    </location>
</feature>